<evidence type="ECO:0000313" key="2">
    <source>
        <dbReference type="EMBL" id="PZD72354.1"/>
    </source>
</evidence>
<dbReference type="Proteomes" id="UP000248857">
    <property type="component" value="Unassembled WGS sequence"/>
</dbReference>
<proteinExistence type="predicted"/>
<reference evidence="2 3" key="1">
    <citation type="journal article" date="2018" name="Sci. Rep.">
        <title>A novel species of the marine cyanobacterium Acaryochloris with a unique pigment content and lifestyle.</title>
        <authorList>
            <person name="Partensky F."/>
            <person name="Six C."/>
            <person name="Ratin M."/>
            <person name="Garczarek L."/>
            <person name="Vaulot D."/>
            <person name="Probert I."/>
            <person name="Calteau A."/>
            <person name="Gourvil P."/>
            <person name="Marie D."/>
            <person name="Grebert T."/>
            <person name="Bouchier C."/>
            <person name="Le Panse S."/>
            <person name="Gachenot M."/>
            <person name="Rodriguez F."/>
            <person name="Garrido J.L."/>
        </authorList>
    </citation>
    <scope>NUCLEOTIDE SEQUENCE [LARGE SCALE GENOMIC DNA]</scope>
    <source>
        <strain evidence="2 3">RCC1774</strain>
    </source>
</reference>
<accession>A0A2W1JQE5</accession>
<evidence type="ECO:0000313" key="3">
    <source>
        <dbReference type="Proteomes" id="UP000248857"/>
    </source>
</evidence>
<keyword evidence="1" id="KW-0812">Transmembrane</keyword>
<keyword evidence="3" id="KW-1185">Reference proteome</keyword>
<protein>
    <recommendedName>
        <fullName evidence="4">Photosystem II reaction center protein Ycf12</fullName>
    </recommendedName>
</protein>
<sequence>MKFWFIHDHWVILGGKMELLISAGLQETVLQLASIVFVVVGGPLIIGAIALGGGKL</sequence>
<keyword evidence="1" id="KW-0472">Membrane</keyword>
<dbReference type="EMBL" id="PQWO01000011">
    <property type="protein sequence ID" value="PZD72354.1"/>
    <property type="molecule type" value="Genomic_DNA"/>
</dbReference>
<organism evidence="2 3">
    <name type="scientific">Acaryochloris thomasi RCC1774</name>
    <dbReference type="NCBI Taxonomy" id="1764569"/>
    <lineage>
        <taxon>Bacteria</taxon>
        <taxon>Bacillati</taxon>
        <taxon>Cyanobacteriota</taxon>
        <taxon>Cyanophyceae</taxon>
        <taxon>Acaryochloridales</taxon>
        <taxon>Acaryochloridaceae</taxon>
        <taxon>Acaryochloris</taxon>
        <taxon>Acaryochloris thomasi</taxon>
    </lineage>
</organism>
<keyword evidence="1" id="KW-1133">Transmembrane helix</keyword>
<feature type="transmembrane region" description="Helical" evidence="1">
    <location>
        <begin position="29"/>
        <end position="51"/>
    </location>
</feature>
<comment type="caution">
    <text evidence="2">The sequence shown here is derived from an EMBL/GenBank/DDBJ whole genome shotgun (WGS) entry which is preliminary data.</text>
</comment>
<evidence type="ECO:0008006" key="4">
    <source>
        <dbReference type="Google" id="ProtNLM"/>
    </source>
</evidence>
<evidence type="ECO:0000256" key="1">
    <source>
        <dbReference type="SAM" id="Phobius"/>
    </source>
</evidence>
<gene>
    <name evidence="2" type="ORF">C1752_03941</name>
</gene>
<name>A0A2W1JQE5_9CYAN</name>
<dbReference type="AlphaFoldDB" id="A0A2W1JQE5"/>
<dbReference type="NCBIfam" id="NF010239">
    <property type="entry name" value="PRK13686.1"/>
    <property type="match status" value="1"/>
</dbReference>